<dbReference type="Gene3D" id="3.60.40.10">
    <property type="entry name" value="PPM-type phosphatase domain"/>
    <property type="match status" value="2"/>
</dbReference>
<evidence type="ECO:0000313" key="9">
    <source>
        <dbReference type="EnsemblPlants" id="Solyc01g105020.3.1"/>
    </source>
</evidence>
<keyword evidence="10" id="KW-1185">Reference proteome</keyword>
<organism evidence="9">
    <name type="scientific">Solanum lycopersicum</name>
    <name type="common">Tomato</name>
    <name type="synonym">Lycopersicon esculentum</name>
    <dbReference type="NCBI Taxonomy" id="4081"/>
    <lineage>
        <taxon>Eukaryota</taxon>
        <taxon>Viridiplantae</taxon>
        <taxon>Streptophyta</taxon>
        <taxon>Embryophyta</taxon>
        <taxon>Tracheophyta</taxon>
        <taxon>Spermatophyta</taxon>
        <taxon>Magnoliopsida</taxon>
        <taxon>eudicotyledons</taxon>
        <taxon>Gunneridae</taxon>
        <taxon>Pentapetalae</taxon>
        <taxon>asterids</taxon>
        <taxon>lamiids</taxon>
        <taxon>Solanales</taxon>
        <taxon>Solanaceae</taxon>
        <taxon>Solanoideae</taxon>
        <taxon>Solaneae</taxon>
        <taxon>Solanum</taxon>
        <taxon>Solanum subgen. Lycopersicon</taxon>
    </lineage>
</organism>
<dbReference type="PANTHER" id="PTHR12320:SF1">
    <property type="entry name" value="PROTEIN PHOSPHATASE PTC7 HOMOLOG"/>
    <property type="match status" value="1"/>
</dbReference>
<evidence type="ECO:0000256" key="4">
    <source>
        <dbReference type="ARBA" id="ARBA00022622"/>
    </source>
</evidence>
<evidence type="ECO:0000256" key="5">
    <source>
        <dbReference type="ARBA" id="ARBA00022729"/>
    </source>
</evidence>
<evidence type="ECO:0000256" key="2">
    <source>
        <dbReference type="ARBA" id="ARBA00009748"/>
    </source>
</evidence>
<dbReference type="Gene3D" id="1.10.110.10">
    <property type="entry name" value="Plant lipid-transfer and hydrophobic proteins"/>
    <property type="match status" value="1"/>
</dbReference>
<dbReference type="EnsemblPlants" id="Solyc01g105020.3.1">
    <property type="protein sequence ID" value="Solyc01g105020.3.1"/>
    <property type="gene ID" value="Solyc01g105020.3"/>
</dbReference>
<reference evidence="9" key="2">
    <citation type="submission" date="2019-01" db="UniProtKB">
        <authorList>
            <consortium name="EnsemblPlants"/>
        </authorList>
    </citation>
    <scope>IDENTIFICATION</scope>
    <source>
        <strain evidence="9">cv. Heinz 1706</strain>
    </source>
</reference>
<comment type="similarity">
    <text evidence="2">Belongs to the plant LTP family.</text>
</comment>
<dbReference type="SMART" id="SM00332">
    <property type="entry name" value="PP2Cc"/>
    <property type="match status" value="1"/>
</dbReference>
<sequence length="1201" mass="128189">MADSLCKFLDEHSDGTLLFRFGDPREIAKEDELEEPLLDSEEEFSVVKVLDGDNEREVIVKKVEREARGEAVTVVTDAGVSESVVIGNGRNDLVEVETGLSKNFLGDSAVEIGSFSPEGIQNESVAEVDIENAVHVEEIFEKKDDSEASVPPPPENSITSLEVEEEMMGQTSDESFEELDDDKSLVLSSPTAMPVYSDLVNTKEIEEFEGEGSSQLTENDGDKDCCYDSTHSKENGAASADIEAAHNDIEIVQQIEQISENIGSILEGSTESVPEGINLGNAKTVADEISPENAPEGINLGNTETVGDEISPDNAPEGINLGNTEAVVDEISSDNAPEGIDKGNTETVVDEISSDNSPEGNDQGNTETVVDEISLENSLDGIDLGNTETVVDEISLEKSLDGIDLGNTETVVDEISLENSLNGIDLGNTETVVDEISLENSLDGIDLGNTGTVVDEISLQNSLDGIDLGNTETVVDEINLENSLDGIDLGNTETVVDEISLKNSLDGIDLGNTETVVEEISLENFLDGIDLGNTETVIDEISLENSLDGIDLGNTETVVDEISLENAPDGLDLGNSETFVDKISPENALGGINLGNTETVVDEISPENVDIRHLSMDAEDQSIEVLNFENDEQTELSNLSVDTEDQASRNSTFKDSDVTEVMPDSPKLEAEPVFDEEVDHNIISESNESESPLPVAIPKFRAMFIFILVRDVTCPFARFLSEFRRHKTDPQAQLDMSDENLPSLSLEEERKEDVENNEIMEVYGHEVVEDKSSEVLVSSKEATPAAAELILSSGATLLQYPSKAFAGGHEAYFIACGKWLGVADAVGSWSLEGSDPGVYAQELMQNSQSIVSQCDKDSINDPKQVLNLSVSKTDSPGSSTVLIAHFDGKALHVANIGDSGFIIVRNGNVYRKSSPMLHEFNLPIQIEKGDDPYQLLEEYKIELDEGDIIVTATDALFDNLYDQEIVSIASRSLEADKSPQEIAEILATRVQQVGSSASGRSPFADAAQAAGYVGYTGGKRDDVAAIVSVVQKFFDVSKKVTVTSMLMGFKSASRSAPAPAVDCNNLVLNLADCLSFVTNGSTEKKPEGTCCSGLKMVLKTDAECLCEGFKNSAQLGVVLNVTKAMALPAACHVSAPSVSNCGSLSPIAGSPTISAVAPATTAGVNAVTPVPAPGTSDSTTLAALSIGQLGLTLVVAVFCWF</sequence>
<dbReference type="InterPro" id="IPR001932">
    <property type="entry name" value="PPM-type_phosphatase-like_dom"/>
</dbReference>
<dbReference type="CDD" id="cd00010">
    <property type="entry name" value="AAI_LTSS"/>
    <property type="match status" value="1"/>
</dbReference>
<dbReference type="SUPFAM" id="SSF81606">
    <property type="entry name" value="PP2C-like"/>
    <property type="match status" value="1"/>
</dbReference>
<keyword evidence="4" id="KW-0472">Membrane</keyword>
<dbReference type="GO" id="GO:0098552">
    <property type="term" value="C:side of membrane"/>
    <property type="evidence" value="ECO:0007669"/>
    <property type="project" value="UniProtKB-KW"/>
</dbReference>
<evidence type="ECO:0000256" key="7">
    <source>
        <dbReference type="SAM" id="MobiDB-lite"/>
    </source>
</evidence>
<dbReference type="Pfam" id="PF14368">
    <property type="entry name" value="LTP_2"/>
    <property type="match status" value="1"/>
</dbReference>
<keyword evidence="4" id="KW-0325">Glycoprotein</keyword>
<dbReference type="Proteomes" id="UP000004994">
    <property type="component" value="Chromosome 1"/>
</dbReference>
<dbReference type="SMART" id="SM00499">
    <property type="entry name" value="AAI"/>
    <property type="match status" value="1"/>
</dbReference>
<feature type="region of interest" description="Disordered" evidence="7">
    <location>
        <begin position="729"/>
        <end position="752"/>
    </location>
</feature>
<feature type="domain" description="PPM-type phosphatase" evidence="8">
    <location>
        <begin position="792"/>
        <end position="1030"/>
    </location>
</feature>
<dbReference type="GO" id="GO:0005886">
    <property type="term" value="C:plasma membrane"/>
    <property type="evidence" value="ECO:0007669"/>
    <property type="project" value="UniProtKB-SubCell"/>
</dbReference>
<dbReference type="FunFam" id="1.10.110.10:FF:000001">
    <property type="entry name" value="Bifunctional inhibitor/lipid-transfer protein/seed storage 2S albumin superfamily protein"/>
    <property type="match status" value="1"/>
</dbReference>
<dbReference type="Gramene" id="Solyc01g105020.3.1">
    <property type="protein sequence ID" value="Solyc01g105020.3.1"/>
    <property type="gene ID" value="Solyc01g105020.3"/>
</dbReference>
<evidence type="ECO:0000256" key="1">
    <source>
        <dbReference type="ARBA" id="ARBA00004609"/>
    </source>
</evidence>
<reference evidence="9" key="1">
    <citation type="journal article" date="2012" name="Nature">
        <title>The tomato genome sequence provides insights into fleshy fruit evolution.</title>
        <authorList>
            <consortium name="Tomato Genome Consortium"/>
        </authorList>
    </citation>
    <scope>NUCLEOTIDE SEQUENCE [LARGE SCALE GENOMIC DNA]</scope>
    <source>
        <strain evidence="9">cv. Heinz 1706</strain>
    </source>
</reference>
<dbReference type="InterPro" id="IPR036457">
    <property type="entry name" value="PPM-type-like_dom_sf"/>
</dbReference>
<evidence type="ECO:0000256" key="6">
    <source>
        <dbReference type="ARBA" id="ARBA00023288"/>
    </source>
</evidence>
<accession>A0A3Q7FB12</accession>
<dbReference type="GO" id="GO:0004722">
    <property type="term" value="F:protein serine/threonine phosphatase activity"/>
    <property type="evidence" value="ECO:0000318"/>
    <property type="project" value="GO_Central"/>
</dbReference>
<dbReference type="InterPro" id="IPR039123">
    <property type="entry name" value="PPTC7"/>
</dbReference>
<dbReference type="SUPFAM" id="SSF47699">
    <property type="entry name" value="Bifunctional inhibitor/lipid-transfer protein/seed storage 2S albumin"/>
    <property type="match status" value="1"/>
</dbReference>
<evidence type="ECO:0000256" key="3">
    <source>
        <dbReference type="ARBA" id="ARBA00022475"/>
    </source>
</evidence>
<keyword evidence="6" id="KW-0449">Lipoprotein</keyword>
<dbReference type="PANTHER" id="PTHR12320">
    <property type="entry name" value="PROTEIN PHOSPHATASE 2C"/>
    <property type="match status" value="1"/>
</dbReference>
<dbReference type="AlphaFoldDB" id="A0A3Q7FB12"/>
<protein>
    <recommendedName>
        <fullName evidence="8">PPM-type phosphatase domain-containing protein</fullName>
    </recommendedName>
</protein>
<keyword evidence="3" id="KW-1003">Cell membrane</keyword>
<dbReference type="InterPro" id="IPR016140">
    <property type="entry name" value="Bifunc_inhib/LTP/seed_store"/>
</dbReference>
<keyword evidence="5" id="KW-0732">Signal</keyword>
<keyword evidence="4" id="KW-0336">GPI-anchor</keyword>
<proteinExistence type="inferred from homology"/>
<comment type="subcellular location">
    <subcellularLocation>
        <location evidence="1">Cell membrane</location>
        <topology evidence="1">Lipid-anchor</topology>
        <topology evidence="1">GPI-anchor</topology>
    </subcellularLocation>
</comment>
<dbReference type="PaxDb" id="4081-Solyc01g105020.2.1"/>
<name>A0A3Q7FB12_SOLLC</name>
<evidence type="ECO:0000313" key="10">
    <source>
        <dbReference type="Proteomes" id="UP000004994"/>
    </source>
</evidence>
<dbReference type="PROSITE" id="PS51746">
    <property type="entry name" value="PPM_2"/>
    <property type="match status" value="1"/>
</dbReference>
<dbReference type="STRING" id="4081.A0A3Q7FB12"/>
<dbReference type="InParanoid" id="A0A3Q7FB12"/>
<feature type="region of interest" description="Disordered" evidence="7">
    <location>
        <begin position="638"/>
        <end position="675"/>
    </location>
</feature>
<dbReference type="InterPro" id="IPR036312">
    <property type="entry name" value="Bifun_inhib/LTP/seed_sf"/>
</dbReference>
<dbReference type="GO" id="GO:0009507">
    <property type="term" value="C:chloroplast"/>
    <property type="evidence" value="ECO:0000318"/>
    <property type="project" value="GO_Central"/>
</dbReference>
<evidence type="ECO:0000259" key="8">
    <source>
        <dbReference type="PROSITE" id="PS51746"/>
    </source>
</evidence>